<keyword evidence="3" id="KW-1185">Reference proteome</keyword>
<organism evidence="2 3">
    <name type="scientific">Rhizopogon vinicolor AM-OR11-026</name>
    <dbReference type="NCBI Taxonomy" id="1314800"/>
    <lineage>
        <taxon>Eukaryota</taxon>
        <taxon>Fungi</taxon>
        <taxon>Dikarya</taxon>
        <taxon>Basidiomycota</taxon>
        <taxon>Agaricomycotina</taxon>
        <taxon>Agaricomycetes</taxon>
        <taxon>Agaricomycetidae</taxon>
        <taxon>Boletales</taxon>
        <taxon>Suillineae</taxon>
        <taxon>Rhizopogonaceae</taxon>
        <taxon>Rhizopogon</taxon>
    </lineage>
</organism>
<dbReference type="STRING" id="1314800.A0A1B7MG90"/>
<name>A0A1B7MG90_9AGAM</name>
<evidence type="ECO:0000313" key="3">
    <source>
        <dbReference type="Proteomes" id="UP000092154"/>
    </source>
</evidence>
<dbReference type="EMBL" id="KV449317">
    <property type="protein sequence ID" value="OAX31622.1"/>
    <property type="molecule type" value="Genomic_DNA"/>
</dbReference>
<dbReference type="InterPro" id="IPR025481">
    <property type="entry name" value="Cell_Morphogen_C"/>
</dbReference>
<gene>
    <name evidence="2" type="ORF">K503DRAFT_805919</name>
</gene>
<dbReference type="Proteomes" id="UP000092154">
    <property type="component" value="Unassembled WGS sequence"/>
</dbReference>
<protein>
    <recommendedName>
        <fullName evidence="1">Cell morphogenesis protein C-terminal domain-containing protein</fullName>
    </recommendedName>
</protein>
<accession>A0A1B7MG90</accession>
<reference evidence="2 3" key="1">
    <citation type="submission" date="2016-06" db="EMBL/GenBank/DDBJ databases">
        <title>Comparative genomics of the ectomycorrhizal sister species Rhizopogon vinicolor and Rhizopogon vesiculosus (Basidiomycota: Boletales) reveals a divergence of the mating type B locus.</title>
        <authorList>
            <consortium name="DOE Joint Genome Institute"/>
            <person name="Mujic A.B."/>
            <person name="Kuo A."/>
            <person name="Tritt A."/>
            <person name="Lipzen A."/>
            <person name="Chen C."/>
            <person name="Johnson J."/>
            <person name="Sharma A."/>
            <person name="Barry K."/>
            <person name="Grigoriev I.V."/>
            <person name="Spatafora J.W."/>
        </authorList>
    </citation>
    <scope>NUCLEOTIDE SEQUENCE [LARGE SCALE GENOMIC DNA]</scope>
    <source>
        <strain evidence="2 3">AM-OR11-026</strain>
    </source>
</reference>
<evidence type="ECO:0000259" key="1">
    <source>
        <dbReference type="Pfam" id="PF14225"/>
    </source>
</evidence>
<feature type="domain" description="Cell morphogenesis protein C-terminal" evidence="1">
    <location>
        <begin position="9"/>
        <end position="92"/>
    </location>
</feature>
<dbReference type="InParanoid" id="A0A1B7MG90"/>
<proteinExistence type="predicted"/>
<evidence type="ECO:0000313" key="2">
    <source>
        <dbReference type="EMBL" id="OAX31622.1"/>
    </source>
</evidence>
<dbReference type="OrthoDB" id="6287725at2759"/>
<dbReference type="Pfam" id="PF14225">
    <property type="entry name" value="MOR2-PAG1_C"/>
    <property type="match status" value="1"/>
</dbReference>
<sequence length="125" mass="13816">MFSFVSPDSVDSLSDHYPPADRTDITTLLLSLVLNKERWIQVSSMHVLKVLFQQRALQSLGTKHLMPLLRLVEGDLATQALDVLEEPTKITGRPTAKQVLRMSMHVSSLAGAGETEIFGVPEDSD</sequence>
<dbReference type="AlphaFoldDB" id="A0A1B7MG90"/>